<feature type="transmembrane region" description="Helical" evidence="1">
    <location>
        <begin position="12"/>
        <end position="33"/>
    </location>
</feature>
<evidence type="ECO:0000256" key="1">
    <source>
        <dbReference type="SAM" id="Phobius"/>
    </source>
</evidence>
<evidence type="ECO:0000313" key="3">
    <source>
        <dbReference type="Proteomes" id="UP000290567"/>
    </source>
</evidence>
<name>A0A4P5P725_9ENTE</name>
<dbReference type="RefSeq" id="WP_070509375.1">
    <property type="nucleotide sequence ID" value="NZ_BJCC01000013.1"/>
</dbReference>
<sequence>MKNEELKTKLLSNLSIVGAVLMIVGLFIGNFYSAANGAFSGGYIVKGYNIFTSIWYGFLLVLIPILLLIAPKIEVLSKSKKLIDFVLPIVSLVIVFILKGQIAEAISIFGSSTSSFGTGAYIYLIGNIICLVLGAANYFGFKTDVKSIQKAVNEKSFDSLKKDDDDEKV</sequence>
<feature type="transmembrane region" description="Helical" evidence="1">
    <location>
        <begin position="53"/>
        <end position="70"/>
    </location>
</feature>
<keyword evidence="1" id="KW-0472">Membrane</keyword>
<keyword evidence="1" id="KW-0812">Transmembrane</keyword>
<protein>
    <submittedName>
        <fullName evidence="2">Uncharacterized protein</fullName>
    </submittedName>
</protein>
<organism evidence="2 3">
    <name type="scientific">Enterococcus florum</name>
    <dbReference type="NCBI Taxonomy" id="2480627"/>
    <lineage>
        <taxon>Bacteria</taxon>
        <taxon>Bacillati</taxon>
        <taxon>Bacillota</taxon>
        <taxon>Bacilli</taxon>
        <taxon>Lactobacillales</taxon>
        <taxon>Enterococcaceae</taxon>
        <taxon>Enterococcus</taxon>
    </lineage>
</organism>
<evidence type="ECO:0000313" key="2">
    <source>
        <dbReference type="EMBL" id="GCF93747.1"/>
    </source>
</evidence>
<feature type="transmembrane region" description="Helical" evidence="1">
    <location>
        <begin position="82"/>
        <end position="100"/>
    </location>
</feature>
<comment type="caution">
    <text evidence="2">The sequence shown here is derived from an EMBL/GenBank/DDBJ whole genome shotgun (WGS) entry which is preliminary data.</text>
</comment>
<gene>
    <name evidence="2" type="ORF">NRIC_16380</name>
</gene>
<dbReference type="EMBL" id="BJCC01000013">
    <property type="protein sequence ID" value="GCF93747.1"/>
    <property type="molecule type" value="Genomic_DNA"/>
</dbReference>
<accession>A0A4P5P725</accession>
<keyword evidence="1" id="KW-1133">Transmembrane helix</keyword>
<feature type="transmembrane region" description="Helical" evidence="1">
    <location>
        <begin position="120"/>
        <end position="141"/>
    </location>
</feature>
<dbReference type="Proteomes" id="UP000290567">
    <property type="component" value="Unassembled WGS sequence"/>
</dbReference>
<dbReference type="OrthoDB" id="2286534at2"/>
<proteinExistence type="predicted"/>
<reference evidence="3" key="1">
    <citation type="submission" date="2019-02" db="EMBL/GenBank/DDBJ databases">
        <title>Draft genome sequence of Enterococcus sp. Gos25-1.</title>
        <authorList>
            <person name="Tanaka N."/>
            <person name="Shiwa Y."/>
            <person name="Fujita N."/>
        </authorList>
    </citation>
    <scope>NUCLEOTIDE SEQUENCE [LARGE SCALE GENOMIC DNA]</scope>
    <source>
        <strain evidence="3">Gos25-1</strain>
    </source>
</reference>
<dbReference type="AlphaFoldDB" id="A0A4P5P725"/>
<keyword evidence="3" id="KW-1185">Reference proteome</keyword>